<evidence type="ECO:0000313" key="3">
    <source>
        <dbReference type="Proteomes" id="UP001595710"/>
    </source>
</evidence>
<proteinExistence type="predicted"/>
<feature type="transmembrane region" description="Helical" evidence="1">
    <location>
        <begin position="37"/>
        <end position="57"/>
    </location>
</feature>
<gene>
    <name evidence="2" type="ORF">ACFOND_15625</name>
</gene>
<protein>
    <submittedName>
        <fullName evidence="2">DMT family transporter</fullName>
    </submittedName>
</protein>
<dbReference type="Proteomes" id="UP001595710">
    <property type="component" value="Unassembled WGS sequence"/>
</dbReference>
<accession>A0ABV7WYV0</accession>
<dbReference type="PANTHER" id="PTHR34821">
    <property type="entry name" value="INNER MEMBRANE PROTEIN YDCZ"/>
    <property type="match status" value="1"/>
</dbReference>
<comment type="caution">
    <text evidence="2">The sequence shown here is derived from an EMBL/GenBank/DDBJ whole genome shotgun (WGS) entry which is preliminary data.</text>
</comment>
<sequence length="150" mass="16358">MTLYIVLALFNGILIAVARLLNGRLATHSGAFYSSWINHIGGFLFLSILLLFSQGFYAPLNSIPWYLYFGGVIGGLYVGLNSFVTPKLGATLATLLVIAGQLIVSVVVDIFLGNIRLNLNWPSLQLVIGCLMLVAGFYLMSVVKDEKRSN</sequence>
<keyword evidence="1" id="KW-0472">Membrane</keyword>
<feature type="transmembrane region" description="Helical" evidence="1">
    <location>
        <begin position="63"/>
        <end position="80"/>
    </location>
</feature>
<reference evidence="3" key="1">
    <citation type="journal article" date="2019" name="Int. J. Syst. Evol. Microbiol.">
        <title>The Global Catalogue of Microorganisms (GCM) 10K type strain sequencing project: providing services to taxonomists for standard genome sequencing and annotation.</title>
        <authorList>
            <consortium name="The Broad Institute Genomics Platform"/>
            <consortium name="The Broad Institute Genome Sequencing Center for Infectious Disease"/>
            <person name="Wu L."/>
            <person name="Ma J."/>
        </authorList>
    </citation>
    <scope>NUCLEOTIDE SEQUENCE [LARGE SCALE GENOMIC DNA]</scope>
    <source>
        <strain evidence="3">CECT 8288</strain>
    </source>
</reference>
<organism evidence="2 3">
    <name type="scientific">Reinekea marina</name>
    <dbReference type="NCBI Taxonomy" id="1310421"/>
    <lineage>
        <taxon>Bacteria</taxon>
        <taxon>Pseudomonadati</taxon>
        <taxon>Pseudomonadota</taxon>
        <taxon>Gammaproteobacteria</taxon>
        <taxon>Oceanospirillales</taxon>
        <taxon>Saccharospirillaceae</taxon>
        <taxon>Reinekea</taxon>
    </lineage>
</organism>
<keyword evidence="3" id="KW-1185">Reference proteome</keyword>
<name>A0ABV7WYV0_9GAMM</name>
<dbReference type="EMBL" id="JBHRYN010000069">
    <property type="protein sequence ID" value="MFC3703060.1"/>
    <property type="molecule type" value="Genomic_DNA"/>
</dbReference>
<feature type="transmembrane region" description="Helical" evidence="1">
    <location>
        <begin position="92"/>
        <end position="112"/>
    </location>
</feature>
<feature type="transmembrane region" description="Helical" evidence="1">
    <location>
        <begin position="6"/>
        <end position="25"/>
    </location>
</feature>
<feature type="transmembrane region" description="Helical" evidence="1">
    <location>
        <begin position="124"/>
        <end position="143"/>
    </location>
</feature>
<dbReference type="InterPro" id="IPR006750">
    <property type="entry name" value="YdcZ"/>
</dbReference>
<dbReference type="Pfam" id="PF04657">
    <property type="entry name" value="DMT_YdcZ"/>
    <property type="match status" value="1"/>
</dbReference>
<dbReference type="PANTHER" id="PTHR34821:SF2">
    <property type="entry name" value="INNER MEMBRANE PROTEIN YDCZ"/>
    <property type="match status" value="1"/>
</dbReference>
<evidence type="ECO:0000313" key="2">
    <source>
        <dbReference type="EMBL" id="MFC3703060.1"/>
    </source>
</evidence>
<evidence type="ECO:0000256" key="1">
    <source>
        <dbReference type="SAM" id="Phobius"/>
    </source>
</evidence>
<keyword evidence="1" id="KW-0812">Transmembrane</keyword>
<keyword evidence="1" id="KW-1133">Transmembrane helix</keyword>
<dbReference type="RefSeq" id="WP_216000698.1">
    <property type="nucleotide sequence ID" value="NZ_JAUFQI010000001.1"/>
</dbReference>